<dbReference type="NCBIfam" id="TIGR00711">
    <property type="entry name" value="efflux_EmrB"/>
    <property type="match status" value="1"/>
</dbReference>
<evidence type="ECO:0000313" key="10">
    <source>
        <dbReference type="EMBL" id="MBO2447031.1"/>
    </source>
</evidence>
<dbReference type="Gene3D" id="1.20.1250.20">
    <property type="entry name" value="MFS general substrate transporter like domains"/>
    <property type="match status" value="1"/>
</dbReference>
<proteinExistence type="inferred from homology"/>
<evidence type="ECO:0000256" key="7">
    <source>
        <dbReference type="ARBA" id="ARBA00023136"/>
    </source>
</evidence>
<dbReference type="Pfam" id="PF07690">
    <property type="entry name" value="MFS_1"/>
    <property type="match status" value="1"/>
</dbReference>
<keyword evidence="6 8" id="KW-1133">Transmembrane helix</keyword>
<feature type="transmembrane region" description="Helical" evidence="8">
    <location>
        <begin position="434"/>
        <end position="452"/>
    </location>
</feature>
<comment type="similarity">
    <text evidence="2">Belongs to the major facilitator superfamily. EmrB family.</text>
</comment>
<dbReference type="PANTHER" id="PTHR42718">
    <property type="entry name" value="MAJOR FACILITATOR SUPERFAMILY MULTIDRUG TRANSPORTER MFSC"/>
    <property type="match status" value="1"/>
</dbReference>
<dbReference type="PROSITE" id="PS50850">
    <property type="entry name" value="MFS"/>
    <property type="match status" value="1"/>
</dbReference>
<protein>
    <submittedName>
        <fullName evidence="10">Multidrug efflux MFS transporter</fullName>
    </submittedName>
</protein>
<dbReference type="GO" id="GO:0005886">
    <property type="term" value="C:plasma membrane"/>
    <property type="evidence" value="ECO:0007669"/>
    <property type="project" value="UniProtKB-SubCell"/>
</dbReference>
<name>A0A939PEH4_9ACTN</name>
<evidence type="ECO:0000256" key="1">
    <source>
        <dbReference type="ARBA" id="ARBA00004651"/>
    </source>
</evidence>
<dbReference type="PANTHER" id="PTHR42718:SF9">
    <property type="entry name" value="MAJOR FACILITATOR SUPERFAMILY MULTIDRUG TRANSPORTER MFSC"/>
    <property type="match status" value="1"/>
</dbReference>
<evidence type="ECO:0000256" key="5">
    <source>
        <dbReference type="ARBA" id="ARBA00022692"/>
    </source>
</evidence>
<evidence type="ECO:0000256" key="6">
    <source>
        <dbReference type="ARBA" id="ARBA00022989"/>
    </source>
</evidence>
<feature type="transmembrane region" description="Helical" evidence="8">
    <location>
        <begin position="405"/>
        <end position="422"/>
    </location>
</feature>
<evidence type="ECO:0000256" key="3">
    <source>
        <dbReference type="ARBA" id="ARBA00022448"/>
    </source>
</evidence>
<feature type="transmembrane region" description="Helical" evidence="8">
    <location>
        <begin position="9"/>
        <end position="31"/>
    </location>
</feature>
<dbReference type="InterPro" id="IPR020846">
    <property type="entry name" value="MFS_dom"/>
</dbReference>
<keyword evidence="7 8" id="KW-0472">Membrane</keyword>
<dbReference type="EMBL" id="JAGEOJ010000003">
    <property type="protein sequence ID" value="MBO2447031.1"/>
    <property type="molecule type" value="Genomic_DNA"/>
</dbReference>
<evidence type="ECO:0000313" key="11">
    <source>
        <dbReference type="Proteomes" id="UP000669179"/>
    </source>
</evidence>
<feature type="transmembrane region" description="Helical" evidence="8">
    <location>
        <begin position="79"/>
        <end position="98"/>
    </location>
</feature>
<organism evidence="10 11">
    <name type="scientific">Actinomadura barringtoniae</name>
    <dbReference type="NCBI Taxonomy" id="1427535"/>
    <lineage>
        <taxon>Bacteria</taxon>
        <taxon>Bacillati</taxon>
        <taxon>Actinomycetota</taxon>
        <taxon>Actinomycetes</taxon>
        <taxon>Streptosporangiales</taxon>
        <taxon>Thermomonosporaceae</taxon>
        <taxon>Actinomadura</taxon>
    </lineage>
</organism>
<sequence>MDDERLDPAVIRLAGVLLPGVMAVILDTTIVTVAIDTLGHDLHAPVSTTQWIITAYLLALGMVVPISGWAVGRFGGKRMWLVALGLFLLGSVLCSLAPSAGALIAFRVFQGAGGGLMLPIMQTLLVEATGGRALGRTMSLIGLPVLVGPILGPVVGGLLLGGLGWRWIFWINVPFCVAGLVLAWRGLPDTESRPRGKGRLDLLGLALLSPAVASAIYGLSQAGHEGFGRARVIVPLAVAGVLAVAFVLHALRNDDPILDLRLFRVRSFAASSGLLFLSGLTLYGAMLLLPLYYQQLRGASALSAGLLLAPQGVGALLSRTAAGRLTDRVGARPVLLGGLAVAVAGTVPYALAGPHTNEALLAVALVVRGAGMGAVMIPILAAAYQGLTPAQFPHASSATRILQQVGGSFGGAVIALVLERQLVGHSAASAFQHAFWWTLGFTALAAVVALFLPSARDNETRAAPVKAAEPDAPRVRD</sequence>
<dbReference type="SUPFAM" id="SSF103473">
    <property type="entry name" value="MFS general substrate transporter"/>
    <property type="match status" value="1"/>
</dbReference>
<keyword evidence="5 8" id="KW-0812">Transmembrane</keyword>
<evidence type="ECO:0000259" key="9">
    <source>
        <dbReference type="PROSITE" id="PS50850"/>
    </source>
</evidence>
<feature type="domain" description="Major facilitator superfamily (MFS) profile" evidence="9">
    <location>
        <begin position="13"/>
        <end position="457"/>
    </location>
</feature>
<dbReference type="RefSeq" id="WP_208254632.1">
    <property type="nucleotide sequence ID" value="NZ_JAGEOJ010000003.1"/>
</dbReference>
<dbReference type="Proteomes" id="UP000669179">
    <property type="component" value="Unassembled WGS sequence"/>
</dbReference>
<dbReference type="InterPro" id="IPR011701">
    <property type="entry name" value="MFS"/>
</dbReference>
<feature type="transmembrane region" description="Helical" evidence="8">
    <location>
        <begin position="138"/>
        <end position="161"/>
    </location>
</feature>
<evidence type="ECO:0000256" key="2">
    <source>
        <dbReference type="ARBA" id="ARBA00008537"/>
    </source>
</evidence>
<gene>
    <name evidence="10" type="ORF">J4573_08015</name>
</gene>
<accession>A0A939PEH4</accession>
<comment type="caution">
    <text evidence="10">The sequence shown here is derived from an EMBL/GenBank/DDBJ whole genome shotgun (WGS) entry which is preliminary data.</text>
</comment>
<feature type="transmembrane region" description="Helical" evidence="8">
    <location>
        <begin position="199"/>
        <end position="220"/>
    </location>
</feature>
<keyword evidence="3" id="KW-0813">Transport</keyword>
<keyword evidence="11" id="KW-1185">Reference proteome</keyword>
<dbReference type="GO" id="GO:0022857">
    <property type="term" value="F:transmembrane transporter activity"/>
    <property type="evidence" value="ECO:0007669"/>
    <property type="project" value="InterPro"/>
</dbReference>
<feature type="transmembrane region" description="Helical" evidence="8">
    <location>
        <begin position="272"/>
        <end position="293"/>
    </location>
</feature>
<dbReference type="CDD" id="cd17503">
    <property type="entry name" value="MFS_LmrB_MDR_like"/>
    <property type="match status" value="1"/>
</dbReference>
<dbReference type="InterPro" id="IPR036259">
    <property type="entry name" value="MFS_trans_sf"/>
</dbReference>
<feature type="transmembrane region" description="Helical" evidence="8">
    <location>
        <begin position="167"/>
        <end position="187"/>
    </location>
</feature>
<dbReference type="Gene3D" id="1.20.1720.10">
    <property type="entry name" value="Multidrug resistance protein D"/>
    <property type="match status" value="1"/>
</dbReference>
<keyword evidence="4" id="KW-1003">Cell membrane</keyword>
<comment type="subcellular location">
    <subcellularLocation>
        <location evidence="1">Cell membrane</location>
        <topology evidence="1">Multi-pass membrane protein</topology>
    </subcellularLocation>
</comment>
<evidence type="ECO:0000256" key="4">
    <source>
        <dbReference type="ARBA" id="ARBA00022475"/>
    </source>
</evidence>
<feature type="transmembrane region" description="Helical" evidence="8">
    <location>
        <begin position="334"/>
        <end position="353"/>
    </location>
</feature>
<feature type="transmembrane region" description="Helical" evidence="8">
    <location>
        <begin position="359"/>
        <end position="384"/>
    </location>
</feature>
<reference evidence="10" key="1">
    <citation type="submission" date="2021-03" db="EMBL/GenBank/DDBJ databases">
        <authorList>
            <person name="Kanchanasin P."/>
            <person name="Saeng-In P."/>
            <person name="Phongsopitanun W."/>
            <person name="Yuki M."/>
            <person name="Kudo T."/>
            <person name="Ohkuma M."/>
            <person name="Tanasupawat S."/>
        </authorList>
    </citation>
    <scope>NUCLEOTIDE SEQUENCE</scope>
    <source>
        <strain evidence="10">GKU 128</strain>
    </source>
</reference>
<dbReference type="InterPro" id="IPR004638">
    <property type="entry name" value="EmrB-like"/>
</dbReference>
<feature type="transmembrane region" description="Helical" evidence="8">
    <location>
        <begin position="51"/>
        <end position="72"/>
    </location>
</feature>
<feature type="transmembrane region" description="Helical" evidence="8">
    <location>
        <begin position="232"/>
        <end position="251"/>
    </location>
</feature>
<dbReference type="AlphaFoldDB" id="A0A939PEH4"/>
<evidence type="ECO:0000256" key="8">
    <source>
        <dbReference type="SAM" id="Phobius"/>
    </source>
</evidence>